<evidence type="ECO:0000313" key="2">
    <source>
        <dbReference type="Proteomes" id="UP000502331"/>
    </source>
</evidence>
<dbReference type="AlphaFoldDB" id="A0A6H0SLW8"/>
<proteinExistence type="predicted"/>
<reference evidence="1 2" key="1">
    <citation type="submission" date="2018-09" db="EMBL/GenBank/DDBJ databases">
        <title>Glutamicibacter mishrai S5-52T (LMG 29155T = KCTC 39846T).</title>
        <authorList>
            <person name="Das S.K."/>
        </authorList>
    </citation>
    <scope>NUCLEOTIDE SEQUENCE [LARGE SCALE GENOMIC DNA]</scope>
    <source>
        <strain evidence="1 2">S5-52</strain>
    </source>
</reference>
<sequence>MGAPAGASGKKIPAVGNWLCASHVRASKQLAAGQKTGVRLCGLGGARLDSVAAASAVPAMGGWFWR</sequence>
<gene>
    <name evidence="1" type="ORF">D3791_15555</name>
</gene>
<dbReference type="EMBL" id="CP032549">
    <property type="protein sequence ID" value="QIV88398.1"/>
    <property type="molecule type" value="Genomic_DNA"/>
</dbReference>
<name>A0A6H0SLW8_9MICC</name>
<dbReference type="Proteomes" id="UP000502331">
    <property type="component" value="Chromosome"/>
</dbReference>
<evidence type="ECO:0000313" key="1">
    <source>
        <dbReference type="EMBL" id="QIV88398.1"/>
    </source>
</evidence>
<protein>
    <submittedName>
        <fullName evidence="1">Uncharacterized protein</fullName>
    </submittedName>
</protein>
<accession>A0A6H0SLW8</accession>
<organism evidence="1 2">
    <name type="scientific">Glutamicibacter mishrai</name>
    <dbReference type="NCBI Taxonomy" id="1775880"/>
    <lineage>
        <taxon>Bacteria</taxon>
        <taxon>Bacillati</taxon>
        <taxon>Actinomycetota</taxon>
        <taxon>Actinomycetes</taxon>
        <taxon>Micrococcales</taxon>
        <taxon>Micrococcaceae</taxon>
        <taxon>Glutamicibacter</taxon>
    </lineage>
</organism>
<keyword evidence="2" id="KW-1185">Reference proteome</keyword>